<dbReference type="Proteomes" id="UP000824120">
    <property type="component" value="Chromosome 9"/>
</dbReference>
<proteinExistence type="predicted"/>
<reference evidence="2 3" key="1">
    <citation type="submission" date="2020-09" db="EMBL/GenBank/DDBJ databases">
        <title>De no assembly of potato wild relative species, Solanum commersonii.</title>
        <authorList>
            <person name="Cho K."/>
        </authorList>
    </citation>
    <scope>NUCLEOTIDE SEQUENCE [LARGE SCALE GENOMIC DNA]</scope>
    <source>
        <strain evidence="2">LZ3.2</strain>
        <tissue evidence="2">Leaf</tissue>
    </source>
</reference>
<keyword evidence="3" id="KW-1185">Reference proteome</keyword>
<evidence type="ECO:0000313" key="3">
    <source>
        <dbReference type="Proteomes" id="UP000824120"/>
    </source>
</evidence>
<accession>A0A9J5XCQ8</accession>
<organism evidence="2 3">
    <name type="scientific">Solanum commersonii</name>
    <name type="common">Commerson's wild potato</name>
    <name type="synonym">Commerson's nightshade</name>
    <dbReference type="NCBI Taxonomy" id="4109"/>
    <lineage>
        <taxon>Eukaryota</taxon>
        <taxon>Viridiplantae</taxon>
        <taxon>Streptophyta</taxon>
        <taxon>Embryophyta</taxon>
        <taxon>Tracheophyta</taxon>
        <taxon>Spermatophyta</taxon>
        <taxon>Magnoliopsida</taxon>
        <taxon>eudicotyledons</taxon>
        <taxon>Gunneridae</taxon>
        <taxon>Pentapetalae</taxon>
        <taxon>asterids</taxon>
        <taxon>lamiids</taxon>
        <taxon>Solanales</taxon>
        <taxon>Solanaceae</taxon>
        <taxon>Solanoideae</taxon>
        <taxon>Solaneae</taxon>
        <taxon>Solanum</taxon>
    </lineage>
</organism>
<name>A0A9J5XCQ8_SOLCO</name>
<dbReference type="EMBL" id="JACXVP010000009">
    <property type="protein sequence ID" value="KAG5586169.1"/>
    <property type="molecule type" value="Genomic_DNA"/>
</dbReference>
<comment type="caution">
    <text evidence="2">The sequence shown here is derived from an EMBL/GenBank/DDBJ whole genome shotgun (WGS) entry which is preliminary data.</text>
</comment>
<feature type="transmembrane region" description="Helical" evidence="1">
    <location>
        <begin position="9"/>
        <end position="32"/>
    </location>
</feature>
<gene>
    <name evidence="2" type="ORF">H5410_046603</name>
</gene>
<dbReference type="AlphaFoldDB" id="A0A9J5XCQ8"/>
<protein>
    <submittedName>
        <fullName evidence="2">Uncharacterized protein</fullName>
    </submittedName>
</protein>
<evidence type="ECO:0000313" key="2">
    <source>
        <dbReference type="EMBL" id="KAG5586169.1"/>
    </source>
</evidence>
<sequence length="63" mass="6907">MARTIRKLFIVLLIPYLRPLIMNVICIATYTISMNKQVVDGETTVSAGGIFELGFFSPNGSQG</sequence>
<keyword evidence="1" id="KW-0812">Transmembrane</keyword>
<keyword evidence="1" id="KW-0472">Membrane</keyword>
<dbReference type="OrthoDB" id="851913at2759"/>
<keyword evidence="1" id="KW-1133">Transmembrane helix</keyword>
<evidence type="ECO:0000256" key="1">
    <source>
        <dbReference type="SAM" id="Phobius"/>
    </source>
</evidence>